<comment type="caution">
    <text evidence="1">The sequence shown here is derived from an EMBL/GenBank/DDBJ whole genome shotgun (WGS) entry which is preliminary data.</text>
</comment>
<protein>
    <recommendedName>
        <fullName evidence="3">Toxin CptA</fullName>
    </recommendedName>
</protein>
<accession>A0A7V8GPL7</accession>
<evidence type="ECO:0000313" key="2">
    <source>
        <dbReference type="Proteomes" id="UP000462066"/>
    </source>
</evidence>
<organism evidence="1 2">
    <name type="scientific">Pseudoxanthomonas broegbernensis</name>
    <dbReference type="NCBI Taxonomy" id="83619"/>
    <lineage>
        <taxon>Bacteria</taxon>
        <taxon>Pseudomonadati</taxon>
        <taxon>Pseudomonadota</taxon>
        <taxon>Gammaproteobacteria</taxon>
        <taxon>Lysobacterales</taxon>
        <taxon>Lysobacteraceae</taxon>
        <taxon>Pseudoxanthomonas</taxon>
    </lineage>
</organism>
<name>A0A7V8GPL7_9GAMM</name>
<proteinExistence type="predicted"/>
<reference evidence="1 2" key="1">
    <citation type="submission" date="2017-10" db="EMBL/GenBank/DDBJ databases">
        <title>Whole genome sequencing of Pseudoxanthomonas broegbernensis DSM 12573(T).</title>
        <authorList>
            <person name="Kumar S."/>
            <person name="Bansal K."/>
            <person name="Kaur A."/>
            <person name="Patil P."/>
            <person name="Sharma S."/>
            <person name="Patil P.B."/>
        </authorList>
    </citation>
    <scope>NUCLEOTIDE SEQUENCE [LARGE SCALE GENOMIC DNA]</scope>
    <source>
        <strain evidence="1 2">DSM 12573</strain>
    </source>
</reference>
<dbReference type="Proteomes" id="UP000462066">
    <property type="component" value="Unassembled WGS sequence"/>
</dbReference>
<evidence type="ECO:0000313" key="1">
    <source>
        <dbReference type="EMBL" id="KAF1687771.1"/>
    </source>
</evidence>
<dbReference type="AlphaFoldDB" id="A0A7V8GPL7"/>
<keyword evidence="2" id="KW-1185">Reference proteome</keyword>
<gene>
    <name evidence="1" type="ORF">B1992_03730</name>
</gene>
<dbReference type="EMBL" id="MWIP01000002">
    <property type="protein sequence ID" value="KAF1687771.1"/>
    <property type="molecule type" value="Genomic_DNA"/>
</dbReference>
<evidence type="ECO:0008006" key="3">
    <source>
        <dbReference type="Google" id="ProtNLM"/>
    </source>
</evidence>
<sequence length="151" mass="16578">MPNCPHSSSASAPCRLEWRPSRWLLAGLLVLSLLTPMAVLASDLPRAGAWPLALAACAHGLWQAWREARRAPRYLVLAVAAQGADTLDGRPLQACELAWRGPLAFVRAVDAQGRAQRLVWWPDTLPPALRRELRLAVRARAVSRGHRSMAP</sequence>